<dbReference type="InterPro" id="IPR050357">
    <property type="entry name" value="Arrestin_domain-protein"/>
</dbReference>
<dbReference type="Pfam" id="PF02752">
    <property type="entry name" value="Arrestin_C"/>
    <property type="match status" value="1"/>
</dbReference>
<evidence type="ECO:0000259" key="3">
    <source>
        <dbReference type="SMART" id="SM01017"/>
    </source>
</evidence>
<keyword evidence="2" id="KW-0716">Sensory transduction</keyword>
<sequence>MGIHCEINLCKHLDGAFTPGSTVSGCIKYAIDEDTVFNRITVSLKGNGRLSMKRKQSKNRTQTYWNKEEYVDIDNVIHNDENGEKKLPVGSYESQFSFTLPEKIPSTLYYSKYVASYDITCKNTYYIRIKFKRPGFLSFDKKFKKEITVVSGITPRYPNIPSICGERKSLTQLFSKKNSVVDIKATIKTRIIKPGDKIELTYEVNNDTNIVIKDIETKLMEVYTFTSENGRDVTADKDVKDTDSKTGSIKAGDTKSMDIEIIPPSDKVSLDYSKMVTREYVVSIIARLPLPHRNAVLKIPVQIGEEDVIRLHGDAPPSYWETMVEDTKKDGKDDVDFKNMGEKS</sequence>
<dbReference type="SMART" id="SM01017">
    <property type="entry name" value="Arrestin_C"/>
    <property type="match status" value="1"/>
</dbReference>
<feature type="domain" description="Arrestin C-terminal-like" evidence="3">
    <location>
        <begin position="177"/>
        <end position="308"/>
    </location>
</feature>
<evidence type="ECO:0000256" key="2">
    <source>
        <dbReference type="ARBA" id="ARBA00022606"/>
    </source>
</evidence>
<dbReference type="SUPFAM" id="SSF81296">
    <property type="entry name" value="E set domains"/>
    <property type="match status" value="2"/>
</dbReference>
<dbReference type="PANTHER" id="PTHR11188">
    <property type="entry name" value="ARRESTIN DOMAIN CONTAINING PROTEIN"/>
    <property type="match status" value="1"/>
</dbReference>
<dbReference type="PANTHER" id="PTHR11188:SF17">
    <property type="entry name" value="FI21816P1"/>
    <property type="match status" value="1"/>
</dbReference>
<protein>
    <recommendedName>
        <fullName evidence="3">Arrestin C-terminal-like domain-containing protein</fullName>
    </recommendedName>
</protein>
<gene>
    <name evidence="4" type="ORF">g.13568</name>
</gene>
<dbReference type="EMBL" id="GDQN01000760">
    <property type="protein sequence ID" value="JAT90294.1"/>
    <property type="molecule type" value="Transcribed_RNA"/>
</dbReference>
<evidence type="ECO:0000256" key="1">
    <source>
        <dbReference type="ARBA" id="ARBA00005298"/>
    </source>
</evidence>
<dbReference type="GO" id="GO:0015031">
    <property type="term" value="P:protein transport"/>
    <property type="evidence" value="ECO:0007669"/>
    <property type="project" value="TreeGrafter"/>
</dbReference>
<name>A0A1E1WTJ3_PECGO</name>
<dbReference type="AlphaFoldDB" id="A0A1E1WTJ3"/>
<reference evidence="4" key="1">
    <citation type="submission" date="2015-09" db="EMBL/GenBank/DDBJ databases">
        <title>De novo assembly of Pectinophora gossypiella (Pink Bollworm) gut transcriptome.</title>
        <authorList>
            <person name="Tassone E.E."/>
        </authorList>
    </citation>
    <scope>NUCLEOTIDE SEQUENCE</scope>
</reference>
<dbReference type="Gene3D" id="2.60.40.640">
    <property type="match status" value="2"/>
</dbReference>
<organism evidence="4">
    <name type="scientific">Pectinophora gossypiella</name>
    <name type="common">Cotton pink bollworm</name>
    <name type="synonym">Depressaria gossypiella</name>
    <dbReference type="NCBI Taxonomy" id="13191"/>
    <lineage>
        <taxon>Eukaryota</taxon>
        <taxon>Metazoa</taxon>
        <taxon>Ecdysozoa</taxon>
        <taxon>Arthropoda</taxon>
        <taxon>Hexapoda</taxon>
        <taxon>Insecta</taxon>
        <taxon>Pterygota</taxon>
        <taxon>Neoptera</taxon>
        <taxon>Endopterygota</taxon>
        <taxon>Lepidoptera</taxon>
        <taxon>Glossata</taxon>
        <taxon>Ditrysia</taxon>
        <taxon>Gelechioidea</taxon>
        <taxon>Gelechiidae</taxon>
        <taxon>Apatetrinae</taxon>
        <taxon>Pectinophora</taxon>
    </lineage>
</organism>
<dbReference type="InterPro" id="IPR014752">
    <property type="entry name" value="Arrestin-like_C"/>
</dbReference>
<dbReference type="Pfam" id="PF00339">
    <property type="entry name" value="Arrestin_N"/>
    <property type="match status" value="1"/>
</dbReference>
<accession>A0A1E1WTJ3</accession>
<comment type="similarity">
    <text evidence="1">Belongs to the arrestin family.</text>
</comment>
<dbReference type="GO" id="GO:0005737">
    <property type="term" value="C:cytoplasm"/>
    <property type="evidence" value="ECO:0007669"/>
    <property type="project" value="TreeGrafter"/>
</dbReference>
<dbReference type="InterPro" id="IPR011022">
    <property type="entry name" value="Arrestin_C-like"/>
</dbReference>
<dbReference type="InterPro" id="IPR011021">
    <property type="entry name" value="Arrestin-like_N"/>
</dbReference>
<evidence type="ECO:0000313" key="4">
    <source>
        <dbReference type="EMBL" id="JAT90294.1"/>
    </source>
</evidence>
<dbReference type="InterPro" id="IPR014756">
    <property type="entry name" value="Ig_E-set"/>
</dbReference>
<proteinExistence type="inferred from homology"/>
<dbReference type="OrthoDB" id="2333384at2759"/>